<accession>A0A644ZPA6</accession>
<evidence type="ECO:0000256" key="5">
    <source>
        <dbReference type="ARBA" id="ARBA00012518"/>
    </source>
</evidence>
<evidence type="ECO:0000256" key="4">
    <source>
        <dbReference type="ARBA" id="ARBA00004752"/>
    </source>
</evidence>
<evidence type="ECO:0000256" key="3">
    <source>
        <dbReference type="ARBA" id="ARBA00004496"/>
    </source>
</evidence>
<evidence type="ECO:0000256" key="7">
    <source>
        <dbReference type="ARBA" id="ARBA00022618"/>
    </source>
</evidence>
<keyword evidence="11" id="KW-0133">Cell shape</keyword>
<dbReference type="NCBIfam" id="NF010480">
    <property type="entry name" value="PRK13905.1"/>
    <property type="match status" value="1"/>
</dbReference>
<dbReference type="Gene3D" id="3.30.465.10">
    <property type="match status" value="1"/>
</dbReference>
<sequence>MTLNEFKAWLKEKMPDNFRENEPMQAHTSFRIGGPADLLVLPADVHQLEEVVAKARQEKIPLTVIGNGSNLLVKDKGIRGLVVKLGNSIKNVVCQDDKIIAEAGVSLAVVANKAGACSLTGLEFAVGIPGSIGGAVFMNAGAYDGEMSKVVTKVTVLTVDGEIKKLSKEDLTFCYRHSSIQDNGAIVISVEMQLAKGNVEEIRAKMADFTNRRTTKQPLDIPNAGSMFRRPPGYYAGTLIEEAGLKGYTVGGAQVSTKHAGFVVNIGSATAADVLKLISDVQKRVYEYAGVHLEPEVRILGE</sequence>
<dbReference type="InterPro" id="IPR003170">
    <property type="entry name" value="MurB"/>
</dbReference>
<dbReference type="GO" id="GO:0009252">
    <property type="term" value="P:peptidoglycan biosynthetic process"/>
    <property type="evidence" value="ECO:0007669"/>
    <property type="project" value="UniProtKB-UniPathway"/>
</dbReference>
<keyword evidence="10" id="KW-0521">NADP</keyword>
<comment type="caution">
    <text evidence="18">The sequence shown here is derived from an EMBL/GenBank/DDBJ whole genome shotgun (WGS) entry which is preliminary data.</text>
</comment>
<dbReference type="GO" id="GO:0008762">
    <property type="term" value="F:UDP-N-acetylmuramate dehydrogenase activity"/>
    <property type="evidence" value="ECO:0007669"/>
    <property type="project" value="UniProtKB-EC"/>
</dbReference>
<keyword evidence="13 18" id="KW-0560">Oxidoreductase</keyword>
<dbReference type="Pfam" id="PF02873">
    <property type="entry name" value="MurB_C"/>
    <property type="match status" value="1"/>
</dbReference>
<comment type="function">
    <text evidence="2">Cell wall formation.</text>
</comment>
<dbReference type="GO" id="GO:0008360">
    <property type="term" value="P:regulation of cell shape"/>
    <property type="evidence" value="ECO:0007669"/>
    <property type="project" value="UniProtKB-KW"/>
</dbReference>
<dbReference type="Gene3D" id="3.30.43.10">
    <property type="entry name" value="Uridine Diphospho-n-acetylenolpyruvylglucosamine Reductase, domain 2"/>
    <property type="match status" value="1"/>
</dbReference>
<keyword evidence="15" id="KW-0961">Cell wall biogenesis/degradation</keyword>
<evidence type="ECO:0000256" key="9">
    <source>
        <dbReference type="ARBA" id="ARBA00022827"/>
    </source>
</evidence>
<evidence type="ECO:0000256" key="2">
    <source>
        <dbReference type="ARBA" id="ARBA00003921"/>
    </source>
</evidence>
<comment type="subcellular location">
    <subcellularLocation>
        <location evidence="3">Cytoplasm</location>
    </subcellularLocation>
</comment>
<evidence type="ECO:0000256" key="16">
    <source>
        <dbReference type="ARBA" id="ARBA00048914"/>
    </source>
</evidence>
<reference evidence="18" key="1">
    <citation type="submission" date="2019-08" db="EMBL/GenBank/DDBJ databases">
        <authorList>
            <person name="Kucharzyk K."/>
            <person name="Murdoch R.W."/>
            <person name="Higgins S."/>
            <person name="Loffler F."/>
        </authorList>
    </citation>
    <scope>NUCLEOTIDE SEQUENCE</scope>
</reference>
<dbReference type="NCBIfam" id="TIGR00179">
    <property type="entry name" value="murB"/>
    <property type="match status" value="1"/>
</dbReference>
<proteinExistence type="inferred from homology"/>
<dbReference type="GO" id="GO:0071949">
    <property type="term" value="F:FAD binding"/>
    <property type="evidence" value="ECO:0007669"/>
    <property type="project" value="InterPro"/>
</dbReference>
<evidence type="ECO:0000259" key="17">
    <source>
        <dbReference type="PROSITE" id="PS51387"/>
    </source>
</evidence>
<keyword evidence="8" id="KW-0285">Flavoprotein</keyword>
<dbReference type="InterPro" id="IPR006094">
    <property type="entry name" value="Oxid_FAD_bind_N"/>
</dbReference>
<evidence type="ECO:0000256" key="1">
    <source>
        <dbReference type="ARBA" id="ARBA00001974"/>
    </source>
</evidence>
<keyword evidence="7" id="KW-0132">Cell division</keyword>
<dbReference type="InterPro" id="IPR016167">
    <property type="entry name" value="FAD-bd_PCMH_sub1"/>
</dbReference>
<dbReference type="GO" id="GO:0051301">
    <property type="term" value="P:cell division"/>
    <property type="evidence" value="ECO:0007669"/>
    <property type="project" value="UniProtKB-KW"/>
</dbReference>
<dbReference type="AlphaFoldDB" id="A0A644ZPA6"/>
<evidence type="ECO:0000256" key="13">
    <source>
        <dbReference type="ARBA" id="ARBA00023002"/>
    </source>
</evidence>
<evidence type="ECO:0000256" key="15">
    <source>
        <dbReference type="ARBA" id="ARBA00023316"/>
    </source>
</evidence>
<gene>
    <name evidence="18" type="primary">murB_21</name>
    <name evidence="18" type="ORF">SDC9_89395</name>
</gene>
<dbReference type="SUPFAM" id="SSF56176">
    <property type="entry name" value="FAD-binding/transporter-associated domain-like"/>
    <property type="match status" value="1"/>
</dbReference>
<evidence type="ECO:0000313" key="18">
    <source>
        <dbReference type="EMBL" id="MPM42725.1"/>
    </source>
</evidence>
<keyword evidence="6" id="KW-0963">Cytoplasm</keyword>
<evidence type="ECO:0000256" key="11">
    <source>
        <dbReference type="ARBA" id="ARBA00022960"/>
    </source>
</evidence>
<dbReference type="GO" id="GO:0071555">
    <property type="term" value="P:cell wall organization"/>
    <property type="evidence" value="ECO:0007669"/>
    <property type="project" value="UniProtKB-KW"/>
</dbReference>
<dbReference type="HAMAP" id="MF_00037">
    <property type="entry name" value="MurB"/>
    <property type="match status" value="1"/>
</dbReference>
<protein>
    <recommendedName>
        <fullName evidence="5">UDP-N-acetylmuramate dehydrogenase</fullName>
        <ecNumber evidence="5">1.3.1.98</ecNumber>
    </recommendedName>
</protein>
<dbReference type="PANTHER" id="PTHR21071">
    <property type="entry name" value="UDP-N-ACETYLENOLPYRUVOYLGLUCOSAMINE REDUCTASE"/>
    <property type="match status" value="1"/>
</dbReference>
<dbReference type="SUPFAM" id="SSF56194">
    <property type="entry name" value="Uridine diphospho-N-Acetylenolpyruvylglucosamine reductase, MurB, C-terminal domain"/>
    <property type="match status" value="1"/>
</dbReference>
<dbReference type="InterPro" id="IPR036635">
    <property type="entry name" value="MurB_C_sf"/>
</dbReference>
<dbReference type="EC" id="1.3.1.98" evidence="5"/>
<comment type="catalytic activity">
    <reaction evidence="16">
        <text>UDP-N-acetyl-alpha-D-muramate + NADP(+) = UDP-N-acetyl-3-O-(1-carboxyvinyl)-alpha-D-glucosamine + NADPH + H(+)</text>
        <dbReference type="Rhea" id="RHEA:12248"/>
        <dbReference type="ChEBI" id="CHEBI:15378"/>
        <dbReference type="ChEBI" id="CHEBI:57783"/>
        <dbReference type="ChEBI" id="CHEBI:58349"/>
        <dbReference type="ChEBI" id="CHEBI:68483"/>
        <dbReference type="ChEBI" id="CHEBI:70757"/>
        <dbReference type="EC" id="1.3.1.98"/>
    </reaction>
</comment>
<evidence type="ECO:0000256" key="8">
    <source>
        <dbReference type="ARBA" id="ARBA00022630"/>
    </source>
</evidence>
<dbReference type="InterPro" id="IPR016169">
    <property type="entry name" value="FAD-bd_PCMH_sub2"/>
</dbReference>
<dbReference type="PROSITE" id="PS51387">
    <property type="entry name" value="FAD_PCMH"/>
    <property type="match status" value="1"/>
</dbReference>
<dbReference type="Pfam" id="PF01565">
    <property type="entry name" value="FAD_binding_4"/>
    <property type="match status" value="1"/>
</dbReference>
<name>A0A644ZPA6_9ZZZZ</name>
<comment type="pathway">
    <text evidence="4">Cell wall biogenesis; peptidoglycan biosynthesis.</text>
</comment>
<organism evidence="18">
    <name type="scientific">bioreactor metagenome</name>
    <dbReference type="NCBI Taxonomy" id="1076179"/>
    <lineage>
        <taxon>unclassified sequences</taxon>
        <taxon>metagenomes</taxon>
        <taxon>ecological metagenomes</taxon>
    </lineage>
</organism>
<dbReference type="GO" id="GO:0005829">
    <property type="term" value="C:cytosol"/>
    <property type="evidence" value="ECO:0007669"/>
    <property type="project" value="TreeGrafter"/>
</dbReference>
<evidence type="ECO:0000256" key="10">
    <source>
        <dbReference type="ARBA" id="ARBA00022857"/>
    </source>
</evidence>
<evidence type="ECO:0000256" key="6">
    <source>
        <dbReference type="ARBA" id="ARBA00022490"/>
    </source>
</evidence>
<keyword evidence="14" id="KW-0131">Cell cycle</keyword>
<evidence type="ECO:0000256" key="12">
    <source>
        <dbReference type="ARBA" id="ARBA00022984"/>
    </source>
</evidence>
<dbReference type="UniPathway" id="UPA00219"/>
<comment type="cofactor">
    <cofactor evidence="1">
        <name>FAD</name>
        <dbReference type="ChEBI" id="CHEBI:57692"/>
    </cofactor>
</comment>
<keyword evidence="12" id="KW-0573">Peptidoglycan synthesis</keyword>
<keyword evidence="9" id="KW-0274">FAD</keyword>
<dbReference type="PANTHER" id="PTHR21071:SF4">
    <property type="entry name" value="UDP-N-ACETYLENOLPYRUVOYLGLUCOSAMINE REDUCTASE"/>
    <property type="match status" value="1"/>
</dbReference>
<dbReference type="InterPro" id="IPR011601">
    <property type="entry name" value="MurB_C"/>
</dbReference>
<dbReference type="EMBL" id="VSSQ01009835">
    <property type="protein sequence ID" value="MPM42725.1"/>
    <property type="molecule type" value="Genomic_DNA"/>
</dbReference>
<evidence type="ECO:0000256" key="14">
    <source>
        <dbReference type="ARBA" id="ARBA00023306"/>
    </source>
</evidence>
<dbReference type="Gene3D" id="3.90.78.10">
    <property type="entry name" value="UDP-N-acetylenolpyruvoylglucosamine reductase, C-terminal domain"/>
    <property type="match status" value="1"/>
</dbReference>
<feature type="domain" description="FAD-binding PCMH-type" evidence="17">
    <location>
        <begin position="32"/>
        <end position="197"/>
    </location>
</feature>
<dbReference type="InterPro" id="IPR016166">
    <property type="entry name" value="FAD-bd_PCMH"/>
</dbReference>
<dbReference type="InterPro" id="IPR036318">
    <property type="entry name" value="FAD-bd_PCMH-like_sf"/>
</dbReference>